<dbReference type="PROSITE" id="PS01124">
    <property type="entry name" value="HTH_ARAC_FAMILY_2"/>
    <property type="match status" value="1"/>
</dbReference>
<dbReference type="Proteomes" id="UP000700706">
    <property type="component" value="Unassembled WGS sequence"/>
</dbReference>
<dbReference type="SMART" id="SM00342">
    <property type="entry name" value="HTH_ARAC"/>
    <property type="match status" value="1"/>
</dbReference>
<dbReference type="InterPro" id="IPR009057">
    <property type="entry name" value="Homeodomain-like_sf"/>
</dbReference>
<comment type="caution">
    <text evidence="5">The sequence shown here is derived from an EMBL/GenBank/DDBJ whole genome shotgun (WGS) entry which is preliminary data.</text>
</comment>
<dbReference type="AlphaFoldDB" id="A0A952KDD0"/>
<dbReference type="Pfam" id="PF12833">
    <property type="entry name" value="HTH_18"/>
    <property type="match status" value="1"/>
</dbReference>
<evidence type="ECO:0000259" key="4">
    <source>
        <dbReference type="PROSITE" id="PS01124"/>
    </source>
</evidence>
<sequence>MEKDGNFALAIDASCGPAETAEALIEDVRRGLGRNPAAARAAAVRLVTLLTLSAATQAAGSRGGLAPWQKRRVDRYLRRSLHRPLRIEELAEQAALSASHFARAFKDSFGTTPHSYIIGLRLELAQRLMLTTSDPLSHIALACGLANQAHLSKLFRRWLGETPSAWRRRHQTEAQAVPPISSSRSPS</sequence>
<evidence type="ECO:0000256" key="3">
    <source>
        <dbReference type="ARBA" id="ARBA00023163"/>
    </source>
</evidence>
<evidence type="ECO:0000256" key="1">
    <source>
        <dbReference type="ARBA" id="ARBA00023015"/>
    </source>
</evidence>
<keyword evidence="2" id="KW-0238">DNA-binding</keyword>
<dbReference type="GO" id="GO:0003700">
    <property type="term" value="F:DNA-binding transcription factor activity"/>
    <property type="evidence" value="ECO:0007669"/>
    <property type="project" value="InterPro"/>
</dbReference>
<proteinExistence type="predicted"/>
<evidence type="ECO:0000313" key="6">
    <source>
        <dbReference type="Proteomes" id="UP000700706"/>
    </source>
</evidence>
<accession>A0A952KDD0</accession>
<dbReference type="Gene3D" id="1.10.10.60">
    <property type="entry name" value="Homeodomain-like"/>
    <property type="match status" value="2"/>
</dbReference>
<dbReference type="PANTHER" id="PTHR46796:SF14">
    <property type="entry name" value="TRANSCRIPTIONAL REGULATORY PROTEIN"/>
    <property type="match status" value="1"/>
</dbReference>
<dbReference type="InterPro" id="IPR018060">
    <property type="entry name" value="HTH_AraC"/>
</dbReference>
<keyword evidence="3" id="KW-0804">Transcription</keyword>
<dbReference type="GO" id="GO:0043565">
    <property type="term" value="F:sequence-specific DNA binding"/>
    <property type="evidence" value="ECO:0007669"/>
    <property type="project" value="InterPro"/>
</dbReference>
<keyword evidence="1" id="KW-0805">Transcription regulation</keyword>
<feature type="domain" description="HTH araC/xylS-type" evidence="4">
    <location>
        <begin position="71"/>
        <end position="169"/>
    </location>
</feature>
<dbReference type="SUPFAM" id="SSF46689">
    <property type="entry name" value="Homeodomain-like"/>
    <property type="match status" value="2"/>
</dbReference>
<protein>
    <submittedName>
        <fullName evidence="5">Helix-turn-helix transcriptional regulator</fullName>
    </submittedName>
</protein>
<dbReference type="InterPro" id="IPR050204">
    <property type="entry name" value="AraC_XylS_family_regulators"/>
</dbReference>
<name>A0A952KDD0_9PROT</name>
<gene>
    <name evidence="5" type="ORF">JF625_12290</name>
</gene>
<evidence type="ECO:0000256" key="2">
    <source>
        <dbReference type="ARBA" id="ARBA00023125"/>
    </source>
</evidence>
<dbReference type="PANTHER" id="PTHR46796">
    <property type="entry name" value="HTH-TYPE TRANSCRIPTIONAL ACTIVATOR RHAS-RELATED"/>
    <property type="match status" value="1"/>
</dbReference>
<organism evidence="5 6">
    <name type="scientific">Inquilinus limosus</name>
    <dbReference type="NCBI Taxonomy" id="171674"/>
    <lineage>
        <taxon>Bacteria</taxon>
        <taxon>Pseudomonadati</taxon>
        <taxon>Pseudomonadota</taxon>
        <taxon>Alphaproteobacteria</taxon>
        <taxon>Rhodospirillales</taxon>
        <taxon>Rhodospirillaceae</taxon>
        <taxon>Inquilinus</taxon>
    </lineage>
</organism>
<evidence type="ECO:0000313" key="5">
    <source>
        <dbReference type="EMBL" id="MBW8725918.1"/>
    </source>
</evidence>
<dbReference type="EMBL" id="JAEKLZ010000190">
    <property type="protein sequence ID" value="MBW8725918.1"/>
    <property type="molecule type" value="Genomic_DNA"/>
</dbReference>
<reference evidence="5" key="1">
    <citation type="submission" date="2020-06" db="EMBL/GenBank/DDBJ databases">
        <title>Stable isotope informed genome-resolved metagenomics uncovers potential trophic interactions in rhizosphere soil.</title>
        <authorList>
            <person name="Starr E.P."/>
            <person name="Shi S."/>
            <person name="Blazewicz S.J."/>
            <person name="Koch B.J."/>
            <person name="Probst A.J."/>
            <person name="Hungate B.A."/>
            <person name="Pett-Ridge J."/>
            <person name="Firestone M.K."/>
            <person name="Banfield J.F."/>
        </authorList>
    </citation>
    <scope>NUCLEOTIDE SEQUENCE</scope>
    <source>
        <strain evidence="5">YM_69_17</strain>
    </source>
</reference>